<sequence>MKLDISDLLWQELTSKYEPNIARFITSLSSNVDPFRHERIPGLTPRMRDLQLTDSIQEFAHLLWCVNSKFLRTFKASDKAYLQEQLAVQDWINHLLGKGAKSERVSREKVQRKATNSDGTEDTLRKCMQKATSDEPSHSKGYGILLQKQKPT</sequence>
<evidence type="ECO:0000256" key="1">
    <source>
        <dbReference type="SAM" id="MobiDB-lite"/>
    </source>
</evidence>
<name>A0A5B0QC29_PUCGR</name>
<organism evidence="2 3">
    <name type="scientific">Puccinia graminis f. sp. tritici</name>
    <dbReference type="NCBI Taxonomy" id="56615"/>
    <lineage>
        <taxon>Eukaryota</taxon>
        <taxon>Fungi</taxon>
        <taxon>Dikarya</taxon>
        <taxon>Basidiomycota</taxon>
        <taxon>Pucciniomycotina</taxon>
        <taxon>Pucciniomycetes</taxon>
        <taxon>Pucciniales</taxon>
        <taxon>Pucciniaceae</taxon>
        <taxon>Puccinia</taxon>
    </lineage>
</organism>
<dbReference type="EMBL" id="VSWC01000027">
    <property type="protein sequence ID" value="KAA1110453.1"/>
    <property type="molecule type" value="Genomic_DNA"/>
</dbReference>
<reference evidence="2 3" key="1">
    <citation type="submission" date="2019-05" db="EMBL/GenBank/DDBJ databases">
        <title>Emergence of the Ug99 lineage of the wheat stem rust pathogen through somatic hybridization.</title>
        <authorList>
            <person name="Li F."/>
            <person name="Upadhyaya N.M."/>
            <person name="Sperschneider J."/>
            <person name="Matny O."/>
            <person name="Nguyen-Phuc H."/>
            <person name="Mago R."/>
            <person name="Raley C."/>
            <person name="Miller M.E."/>
            <person name="Silverstein K.A.T."/>
            <person name="Henningsen E."/>
            <person name="Hirsch C.D."/>
            <person name="Visser B."/>
            <person name="Pretorius Z.A."/>
            <person name="Steffenson B.J."/>
            <person name="Schwessinger B."/>
            <person name="Dodds P.N."/>
            <person name="Figueroa M."/>
        </authorList>
    </citation>
    <scope>NUCLEOTIDE SEQUENCE [LARGE SCALE GENOMIC DNA]</scope>
    <source>
        <strain evidence="2">21-0</strain>
    </source>
</reference>
<evidence type="ECO:0000313" key="3">
    <source>
        <dbReference type="Proteomes" id="UP000324748"/>
    </source>
</evidence>
<protein>
    <submittedName>
        <fullName evidence="2">Uncharacterized protein</fullName>
    </submittedName>
</protein>
<evidence type="ECO:0000313" key="2">
    <source>
        <dbReference type="EMBL" id="KAA1110453.1"/>
    </source>
</evidence>
<feature type="region of interest" description="Disordered" evidence="1">
    <location>
        <begin position="100"/>
        <end position="152"/>
    </location>
</feature>
<dbReference type="Proteomes" id="UP000324748">
    <property type="component" value="Unassembled WGS sequence"/>
</dbReference>
<dbReference type="AlphaFoldDB" id="A0A5B0QC29"/>
<comment type="caution">
    <text evidence="2">The sequence shown here is derived from an EMBL/GenBank/DDBJ whole genome shotgun (WGS) entry which is preliminary data.</text>
</comment>
<feature type="compositionally biased region" description="Basic and acidic residues" evidence="1">
    <location>
        <begin position="100"/>
        <end position="111"/>
    </location>
</feature>
<proteinExistence type="predicted"/>
<accession>A0A5B0QC29</accession>
<gene>
    <name evidence="2" type="ORF">PGT21_021897</name>
</gene>
<keyword evidence="3" id="KW-1185">Reference proteome</keyword>